<evidence type="ECO:0000313" key="4">
    <source>
        <dbReference type="EMBL" id="SFV76614.1"/>
    </source>
</evidence>
<evidence type="ECO:0000256" key="2">
    <source>
        <dbReference type="ARBA" id="ARBA00023002"/>
    </source>
</evidence>
<dbReference type="Gene3D" id="3.40.309.10">
    <property type="entry name" value="Aldehyde Dehydrogenase, Chain A, domain 2"/>
    <property type="match status" value="1"/>
</dbReference>
<dbReference type="Pfam" id="PF00171">
    <property type="entry name" value="Aldedh"/>
    <property type="match status" value="1"/>
</dbReference>
<sequence>MTQETLSVTQAYTGKTLAELTMHNSIDVDAMLSTAKNLHHQGCLPVYERIRVLQKLAELVDNEHEAFSKLIANEGGKPIGDARVEVTRAVGGIHIAIREMQDIKGEEIPMDLSAAGAGRKAFTVMEPIGVVVAVSAFNHPLNLAIHQIIPAIATGCPVIIKPATVTPLCCLRLAELIIEAGLPEGWVQVAITNRENSEKLVTDPRVAFFSFIGSAKVGWYLKSKLSPGTRCALEHGGVAPLIFDSSEDEDGFVSGLVKASMYHSGQVCVSVQRVYVPNNKLADLAQKIANLAKTQIVGDAINEDSDLGPLISPKETDRIEAWVNEAIEEGAELLCGGKRINEVSYEPTILLNPSKDSKVSTQEIFAPVVCLYGYQNIDDAIQDANSLDVSFQAAIFSSNISLAMDIAKKLEASAVMINDYTTFRVDWMPFAGRKHSGYGIGGIGYSMKDMLEHKMIVIKS</sequence>
<accession>A0A1W1D7Q5</accession>
<keyword evidence="2" id="KW-0560">Oxidoreductase</keyword>
<protein>
    <submittedName>
        <fullName evidence="4">Aldehyde dehydrogenase</fullName>
    </submittedName>
</protein>
<dbReference type="InterPro" id="IPR015590">
    <property type="entry name" value="Aldehyde_DH_dom"/>
</dbReference>
<reference evidence="4" key="1">
    <citation type="submission" date="2016-10" db="EMBL/GenBank/DDBJ databases">
        <authorList>
            <person name="de Groot N.N."/>
        </authorList>
    </citation>
    <scope>NUCLEOTIDE SEQUENCE</scope>
</reference>
<evidence type="ECO:0000256" key="1">
    <source>
        <dbReference type="ARBA" id="ARBA00009986"/>
    </source>
</evidence>
<dbReference type="SUPFAM" id="SSF53720">
    <property type="entry name" value="ALDH-like"/>
    <property type="match status" value="1"/>
</dbReference>
<organism evidence="4">
    <name type="scientific">hydrothermal vent metagenome</name>
    <dbReference type="NCBI Taxonomy" id="652676"/>
    <lineage>
        <taxon>unclassified sequences</taxon>
        <taxon>metagenomes</taxon>
        <taxon>ecological metagenomes</taxon>
    </lineage>
</organism>
<dbReference type="PANTHER" id="PTHR42991">
    <property type="entry name" value="ALDEHYDE DEHYDROGENASE"/>
    <property type="match status" value="1"/>
</dbReference>
<dbReference type="PANTHER" id="PTHR42991:SF1">
    <property type="entry name" value="ALDEHYDE DEHYDROGENASE"/>
    <property type="match status" value="1"/>
</dbReference>
<proteinExistence type="inferred from homology"/>
<gene>
    <name evidence="4" type="ORF">MNB_SUP05-4-300</name>
</gene>
<dbReference type="EMBL" id="FPHR01000006">
    <property type="protein sequence ID" value="SFV76614.1"/>
    <property type="molecule type" value="Genomic_DNA"/>
</dbReference>
<feature type="domain" description="Aldehyde dehydrogenase" evidence="3">
    <location>
        <begin position="3"/>
        <end position="456"/>
    </location>
</feature>
<comment type="similarity">
    <text evidence="1">Belongs to the aldehyde dehydrogenase family.</text>
</comment>
<dbReference type="InterPro" id="IPR051020">
    <property type="entry name" value="ALDH-related_metabolic_enz"/>
</dbReference>
<dbReference type="InterPro" id="IPR016162">
    <property type="entry name" value="Ald_DH_N"/>
</dbReference>
<evidence type="ECO:0000259" key="3">
    <source>
        <dbReference type="Pfam" id="PF00171"/>
    </source>
</evidence>
<name>A0A1W1D7Q5_9ZZZZ</name>
<dbReference type="InterPro" id="IPR016163">
    <property type="entry name" value="Ald_DH_C"/>
</dbReference>
<dbReference type="GO" id="GO:0008911">
    <property type="term" value="F:lactaldehyde dehydrogenase (NAD+) activity"/>
    <property type="evidence" value="ECO:0007669"/>
    <property type="project" value="TreeGrafter"/>
</dbReference>
<dbReference type="InterPro" id="IPR016161">
    <property type="entry name" value="Ald_DH/histidinol_DH"/>
</dbReference>
<dbReference type="AlphaFoldDB" id="A0A1W1D7Q5"/>
<dbReference type="Gene3D" id="3.40.605.10">
    <property type="entry name" value="Aldehyde Dehydrogenase, Chain A, domain 1"/>
    <property type="match status" value="1"/>
</dbReference>